<dbReference type="Proteomes" id="UP000053237">
    <property type="component" value="Unassembled WGS sequence"/>
</dbReference>
<dbReference type="Pfam" id="PF14226">
    <property type="entry name" value="DIOX_N"/>
    <property type="match status" value="1"/>
</dbReference>
<reference evidence="3 4" key="1">
    <citation type="submission" date="2012-05" db="EMBL/GenBank/DDBJ databases">
        <title>Recombination and specialization in a pathogen metapopulation.</title>
        <authorList>
            <person name="Gardiner A."/>
            <person name="Kemen E."/>
            <person name="Schultz-Larsen T."/>
            <person name="MacLean D."/>
            <person name="Van Oosterhout C."/>
            <person name="Jones J.D.G."/>
        </authorList>
    </citation>
    <scope>NUCLEOTIDE SEQUENCE [LARGE SCALE GENOMIC DNA]</scope>
    <source>
        <strain evidence="3 4">Ac Nc2</strain>
    </source>
</reference>
<dbReference type="InParanoid" id="A0A024G163"/>
<keyword evidence="4" id="KW-1185">Reference proteome</keyword>
<dbReference type="AlphaFoldDB" id="A0A024G163"/>
<name>A0A024G163_9STRA</name>
<dbReference type="GO" id="GO:0016491">
    <property type="term" value="F:oxidoreductase activity"/>
    <property type="evidence" value="ECO:0007669"/>
    <property type="project" value="UniProtKB-KW"/>
</dbReference>
<dbReference type="InterPro" id="IPR005123">
    <property type="entry name" value="Oxoglu/Fe-dep_dioxygenase_dom"/>
</dbReference>
<evidence type="ECO:0000259" key="2">
    <source>
        <dbReference type="PROSITE" id="PS51471"/>
    </source>
</evidence>
<protein>
    <recommendedName>
        <fullName evidence="2">Fe2OG dioxygenase domain-containing protein</fullName>
    </recommendedName>
</protein>
<dbReference type="STRING" id="65357.A0A024G163"/>
<dbReference type="InterPro" id="IPR044861">
    <property type="entry name" value="IPNS-like_FE2OG_OXY"/>
</dbReference>
<dbReference type="Pfam" id="PF03171">
    <property type="entry name" value="2OG-FeII_Oxy"/>
    <property type="match status" value="1"/>
</dbReference>
<dbReference type="InterPro" id="IPR050231">
    <property type="entry name" value="Iron_ascorbate_oxido_reductase"/>
</dbReference>
<sequence length="315" mass="36452">MTTPIVRTVDIGKLMQCKDDQSVQENIASLDDTVQLIANAAEECGFFYIENHGVAPELLQGLQDTMKTFFALPQDVKNVIRRKETNPTGYFDAELTRNVVDWKEMFDYAQFLERQPSPSNFHNQWPPDELIPNFRKRVIQMNLIMENIARRICMMLAVGLGQPFDFFDKFFGVQDPIDFCSGNSSTLRLNHYPISSNTSTALGALQVYHPDSSTWVPVPPIQNTFIVNLGDMMQVWSNDKYRAPMHRVLSTEKKDRYSAPYFYHPFMNSTIEPISVNGEEPHYRPIVWLEFLMERVKGNYVDIGEEVQINRYRIS</sequence>
<organism evidence="3 4">
    <name type="scientific">Albugo candida</name>
    <dbReference type="NCBI Taxonomy" id="65357"/>
    <lineage>
        <taxon>Eukaryota</taxon>
        <taxon>Sar</taxon>
        <taxon>Stramenopiles</taxon>
        <taxon>Oomycota</taxon>
        <taxon>Peronosporomycetes</taxon>
        <taxon>Albuginales</taxon>
        <taxon>Albuginaceae</taxon>
        <taxon>Albugo</taxon>
    </lineage>
</organism>
<keyword evidence="1" id="KW-0560">Oxidoreductase</keyword>
<dbReference type="OrthoDB" id="288590at2759"/>
<feature type="domain" description="Fe2OG dioxygenase" evidence="2">
    <location>
        <begin position="105"/>
        <end position="265"/>
    </location>
</feature>
<dbReference type="EMBL" id="CAIX01000008">
    <property type="protein sequence ID" value="CCI40370.1"/>
    <property type="molecule type" value="Genomic_DNA"/>
</dbReference>
<keyword evidence="1" id="KW-0408">Iron</keyword>
<dbReference type="InterPro" id="IPR027443">
    <property type="entry name" value="IPNS-like_sf"/>
</dbReference>
<evidence type="ECO:0000313" key="4">
    <source>
        <dbReference type="Proteomes" id="UP000053237"/>
    </source>
</evidence>
<keyword evidence="1" id="KW-0479">Metal-binding</keyword>
<evidence type="ECO:0000313" key="3">
    <source>
        <dbReference type="EMBL" id="CCI40370.1"/>
    </source>
</evidence>
<dbReference type="PANTHER" id="PTHR47990">
    <property type="entry name" value="2-OXOGLUTARATE (2OG) AND FE(II)-DEPENDENT OXYGENASE SUPERFAMILY PROTEIN-RELATED"/>
    <property type="match status" value="1"/>
</dbReference>
<dbReference type="PROSITE" id="PS51471">
    <property type="entry name" value="FE2OG_OXY"/>
    <property type="match status" value="1"/>
</dbReference>
<accession>A0A024G163</accession>
<proteinExistence type="inferred from homology"/>
<dbReference type="InterPro" id="IPR026992">
    <property type="entry name" value="DIOX_N"/>
</dbReference>
<dbReference type="Gene3D" id="2.60.120.330">
    <property type="entry name" value="B-lactam Antibiotic, Isopenicillin N Synthase, Chain"/>
    <property type="match status" value="2"/>
</dbReference>
<dbReference type="GO" id="GO:0046872">
    <property type="term" value="F:metal ion binding"/>
    <property type="evidence" value="ECO:0007669"/>
    <property type="project" value="UniProtKB-KW"/>
</dbReference>
<dbReference type="SUPFAM" id="SSF51197">
    <property type="entry name" value="Clavaminate synthase-like"/>
    <property type="match status" value="1"/>
</dbReference>
<evidence type="ECO:0000256" key="1">
    <source>
        <dbReference type="RuleBase" id="RU003682"/>
    </source>
</evidence>
<comment type="caution">
    <text evidence="3">The sequence shown here is derived from an EMBL/GenBank/DDBJ whole genome shotgun (WGS) entry which is preliminary data.</text>
</comment>
<gene>
    <name evidence="3" type="ORF">BN9_011540</name>
</gene>
<comment type="similarity">
    <text evidence="1">Belongs to the iron/ascorbate-dependent oxidoreductase family.</text>
</comment>